<keyword evidence="3" id="KW-1185">Reference proteome</keyword>
<evidence type="ECO:0000259" key="1">
    <source>
        <dbReference type="PROSITE" id="PS50112"/>
    </source>
</evidence>
<dbReference type="RefSeq" id="WP_221303275.1">
    <property type="nucleotide sequence ID" value="NZ_JACHHN010000010.1"/>
</dbReference>
<name>A0A840RJN8_9NEIS</name>
<feature type="domain" description="PAS" evidence="1">
    <location>
        <begin position="12"/>
        <end position="47"/>
    </location>
</feature>
<evidence type="ECO:0000313" key="2">
    <source>
        <dbReference type="EMBL" id="MBB5193327.1"/>
    </source>
</evidence>
<dbReference type="EMBL" id="JACHHN010000010">
    <property type="protein sequence ID" value="MBB5193327.1"/>
    <property type="molecule type" value="Genomic_DNA"/>
</dbReference>
<dbReference type="Gene3D" id="3.30.450.20">
    <property type="entry name" value="PAS domain"/>
    <property type="match status" value="1"/>
</dbReference>
<dbReference type="InterPro" id="IPR001610">
    <property type="entry name" value="PAC"/>
</dbReference>
<protein>
    <submittedName>
        <fullName evidence="2">PAS domain S-box-containing protein</fullName>
    </submittedName>
</protein>
<organism evidence="2 3">
    <name type="scientific">Silvimonas terrae</name>
    <dbReference type="NCBI Taxonomy" id="300266"/>
    <lineage>
        <taxon>Bacteria</taxon>
        <taxon>Pseudomonadati</taxon>
        <taxon>Pseudomonadota</taxon>
        <taxon>Betaproteobacteria</taxon>
        <taxon>Neisseriales</taxon>
        <taxon>Chitinibacteraceae</taxon>
        <taxon>Silvimonas</taxon>
    </lineage>
</organism>
<dbReference type="NCBIfam" id="TIGR00229">
    <property type="entry name" value="sensory_box"/>
    <property type="match status" value="1"/>
</dbReference>
<dbReference type="InterPro" id="IPR035965">
    <property type="entry name" value="PAS-like_dom_sf"/>
</dbReference>
<sequence>MRDGEYIVSSSDLAGRITVVNDVLIEYSGYTEAELMGRQHNILRHPDMPRALFWLIWETIKHGEDFQGYVKNLCKDGGFYWVHARISPQFDAEGHPTGYQSVRRKPARRAVDKAAVLYQHMLAAEAAVASADAVAAGLQVLQAELAAQQLAYEQWVARL</sequence>
<accession>A0A840RJN8</accession>
<dbReference type="InterPro" id="IPR013655">
    <property type="entry name" value="PAS_fold_3"/>
</dbReference>
<dbReference type="CDD" id="cd00130">
    <property type="entry name" value="PAS"/>
    <property type="match status" value="1"/>
</dbReference>
<comment type="caution">
    <text evidence="2">The sequence shown here is derived from an EMBL/GenBank/DDBJ whole genome shotgun (WGS) entry which is preliminary data.</text>
</comment>
<dbReference type="PROSITE" id="PS50112">
    <property type="entry name" value="PAS"/>
    <property type="match status" value="1"/>
</dbReference>
<dbReference type="SMART" id="SM00086">
    <property type="entry name" value="PAC"/>
    <property type="match status" value="1"/>
</dbReference>
<dbReference type="Proteomes" id="UP000543030">
    <property type="component" value="Unassembled WGS sequence"/>
</dbReference>
<dbReference type="SUPFAM" id="SSF55785">
    <property type="entry name" value="PYP-like sensor domain (PAS domain)"/>
    <property type="match status" value="1"/>
</dbReference>
<dbReference type="InterPro" id="IPR000014">
    <property type="entry name" value="PAS"/>
</dbReference>
<gene>
    <name evidence="2" type="ORF">HNQ50_004081</name>
</gene>
<dbReference type="Pfam" id="PF08447">
    <property type="entry name" value="PAS_3"/>
    <property type="match status" value="1"/>
</dbReference>
<reference evidence="2 3" key="1">
    <citation type="submission" date="2020-08" db="EMBL/GenBank/DDBJ databases">
        <title>Genomic Encyclopedia of Type Strains, Phase IV (KMG-IV): sequencing the most valuable type-strain genomes for metagenomic binning, comparative biology and taxonomic classification.</title>
        <authorList>
            <person name="Goeker M."/>
        </authorList>
    </citation>
    <scope>NUCLEOTIDE SEQUENCE [LARGE SCALE GENOMIC DNA]</scope>
    <source>
        <strain evidence="2 3">DSM 18233</strain>
    </source>
</reference>
<dbReference type="AlphaFoldDB" id="A0A840RJN8"/>
<evidence type="ECO:0000313" key="3">
    <source>
        <dbReference type="Proteomes" id="UP000543030"/>
    </source>
</evidence>
<proteinExistence type="predicted"/>